<evidence type="ECO:0000313" key="3">
    <source>
        <dbReference type="Proteomes" id="UP000199180"/>
    </source>
</evidence>
<dbReference type="RefSeq" id="WP_090734273.1">
    <property type="nucleotide sequence ID" value="NZ_FOHO01000005.1"/>
</dbReference>
<sequence length="200" mass="21359">MRNDRRATLALMAGAGMAALIGARPARAMTADGASTLIQAAVTDVYAVINSGVSPAQMYSQFEAIFARYADVDIIARSVLGPKARQISGAEFAAYKQAFQGFIGRKYGKRFREFVGGKIEVQGAKPLKSFYSVTSVAYLNGRAPMEVEWHVSDKSGKPAFFNLIIEGVNMLATERAEIAAMLAARKGDIAVLTADLRGAG</sequence>
<dbReference type="Pfam" id="PF05494">
    <property type="entry name" value="MlaC"/>
    <property type="match status" value="1"/>
</dbReference>
<keyword evidence="1" id="KW-0732">Signal</keyword>
<evidence type="ECO:0000313" key="2">
    <source>
        <dbReference type="EMBL" id="SET44972.1"/>
    </source>
</evidence>
<dbReference type="InterPro" id="IPR006311">
    <property type="entry name" value="TAT_signal"/>
</dbReference>
<accession>A0A1I0EIF1</accession>
<evidence type="ECO:0000256" key="1">
    <source>
        <dbReference type="SAM" id="SignalP"/>
    </source>
</evidence>
<reference evidence="2 3" key="1">
    <citation type="submission" date="2016-10" db="EMBL/GenBank/DDBJ databases">
        <authorList>
            <person name="de Groot N.N."/>
        </authorList>
    </citation>
    <scope>NUCLEOTIDE SEQUENCE [LARGE SCALE GENOMIC DNA]</scope>
    <source>
        <strain evidence="2 3">DSM 17862</strain>
    </source>
</reference>
<dbReference type="PANTHER" id="PTHR36573">
    <property type="entry name" value="INTERMEMBRANE PHOSPHOLIPID TRANSPORT SYSTEM BINDING PROTEIN MLAC"/>
    <property type="match status" value="1"/>
</dbReference>
<dbReference type="InterPro" id="IPR008869">
    <property type="entry name" value="MlaC/ttg2D"/>
</dbReference>
<dbReference type="PANTHER" id="PTHR36573:SF1">
    <property type="entry name" value="INTERMEMBRANE PHOSPHOLIPID TRANSPORT SYSTEM BINDING PROTEIN MLAC"/>
    <property type="match status" value="1"/>
</dbReference>
<dbReference type="Gene3D" id="3.10.450.710">
    <property type="entry name" value="Tgt2/MlaC"/>
    <property type="match status" value="1"/>
</dbReference>
<dbReference type="Proteomes" id="UP000199180">
    <property type="component" value="Unassembled WGS sequence"/>
</dbReference>
<feature type="chain" id="PRO_5011503502" evidence="1">
    <location>
        <begin position="29"/>
        <end position="200"/>
    </location>
</feature>
<dbReference type="InterPro" id="IPR042245">
    <property type="entry name" value="Tgt2/MlaC_sf"/>
</dbReference>
<dbReference type="OrthoDB" id="7839352at2"/>
<organism evidence="2 3">
    <name type="scientific">Paracoccus homiensis</name>
    <dbReference type="NCBI Taxonomy" id="364199"/>
    <lineage>
        <taxon>Bacteria</taxon>
        <taxon>Pseudomonadati</taxon>
        <taxon>Pseudomonadota</taxon>
        <taxon>Alphaproteobacteria</taxon>
        <taxon>Rhodobacterales</taxon>
        <taxon>Paracoccaceae</taxon>
        <taxon>Paracoccus</taxon>
    </lineage>
</organism>
<name>A0A1I0EIF1_9RHOB</name>
<gene>
    <name evidence="2" type="ORF">SAMN04489858_105168</name>
</gene>
<protein>
    <submittedName>
        <fullName evidence="2">Phospholipid transport system substrate-binding protein</fullName>
    </submittedName>
</protein>
<dbReference type="AlphaFoldDB" id="A0A1I0EIF1"/>
<dbReference type="STRING" id="364199.SAMN04489858_105168"/>
<keyword evidence="3" id="KW-1185">Reference proteome</keyword>
<dbReference type="PROSITE" id="PS51318">
    <property type="entry name" value="TAT"/>
    <property type="match status" value="1"/>
</dbReference>
<proteinExistence type="predicted"/>
<dbReference type="EMBL" id="FOHO01000005">
    <property type="protein sequence ID" value="SET44972.1"/>
    <property type="molecule type" value="Genomic_DNA"/>
</dbReference>
<feature type="signal peptide" evidence="1">
    <location>
        <begin position="1"/>
        <end position="28"/>
    </location>
</feature>